<accession>A0A6C0JRP9</accession>
<dbReference type="InterPro" id="IPR029063">
    <property type="entry name" value="SAM-dependent_MTases_sf"/>
</dbReference>
<dbReference type="CDD" id="cd02440">
    <property type="entry name" value="AdoMet_MTases"/>
    <property type="match status" value="1"/>
</dbReference>
<feature type="domain" description="Methyltransferase" evidence="1">
    <location>
        <begin position="83"/>
        <end position="173"/>
    </location>
</feature>
<organism evidence="2">
    <name type="scientific">viral metagenome</name>
    <dbReference type="NCBI Taxonomy" id="1070528"/>
    <lineage>
        <taxon>unclassified sequences</taxon>
        <taxon>metagenomes</taxon>
        <taxon>organismal metagenomes</taxon>
    </lineage>
</organism>
<name>A0A6C0JRP9_9ZZZZ</name>
<evidence type="ECO:0000313" key="2">
    <source>
        <dbReference type="EMBL" id="QHU06558.1"/>
    </source>
</evidence>
<dbReference type="AlphaFoldDB" id="A0A6C0JRP9"/>
<dbReference type="Gene3D" id="3.40.50.150">
    <property type="entry name" value="Vaccinia Virus protein VP39"/>
    <property type="match status" value="1"/>
</dbReference>
<proteinExistence type="predicted"/>
<reference evidence="2" key="1">
    <citation type="journal article" date="2020" name="Nature">
        <title>Giant virus diversity and host interactions through global metagenomics.</title>
        <authorList>
            <person name="Schulz F."/>
            <person name="Roux S."/>
            <person name="Paez-Espino D."/>
            <person name="Jungbluth S."/>
            <person name="Walsh D.A."/>
            <person name="Denef V.J."/>
            <person name="McMahon K.D."/>
            <person name="Konstantinidis K.T."/>
            <person name="Eloe-Fadrosh E.A."/>
            <person name="Kyrpides N.C."/>
            <person name="Woyke T."/>
        </authorList>
    </citation>
    <scope>NUCLEOTIDE SEQUENCE</scope>
    <source>
        <strain evidence="2">GVMAG-S-1035315-10</strain>
    </source>
</reference>
<protein>
    <recommendedName>
        <fullName evidence="1">Methyltransferase domain-containing protein</fullName>
    </recommendedName>
</protein>
<dbReference type="PANTHER" id="PTHR43591">
    <property type="entry name" value="METHYLTRANSFERASE"/>
    <property type="match status" value="1"/>
</dbReference>
<evidence type="ECO:0000259" key="1">
    <source>
        <dbReference type="Pfam" id="PF13649"/>
    </source>
</evidence>
<dbReference type="InterPro" id="IPR041698">
    <property type="entry name" value="Methyltransf_25"/>
</dbReference>
<dbReference type="SUPFAM" id="SSF53335">
    <property type="entry name" value="S-adenosyl-L-methionine-dependent methyltransferases"/>
    <property type="match status" value="1"/>
</dbReference>
<dbReference type="Pfam" id="PF13649">
    <property type="entry name" value="Methyltransf_25"/>
    <property type="match status" value="1"/>
</dbReference>
<sequence>MNIAYIFLAMLVFLMYGITLWVSGQEGFENEGSVTFEDPEEIYDDVYASIYDLLWNPIDMLKYEQVSMQDIALADWNTKNVHVLDMCCGTAPHAGFFKGLNVDYKGIDISESMLRKARENTPNATFQKGDITQVHLFSPKSITHCILTGFSIYQFQNPKIISDNAYQWLQPGGFFIVHLVDPDKYDAMHNIASPFAAFSLQKYAFERQTESAVFFDKFKYIGKLVKDKNDDNATYEETLSYYDKTNNGGNKYRENKHHWNMPSKERMIDIFKSSGFRNQENVDLVRCSKEYQYICYFTK</sequence>
<dbReference type="EMBL" id="MN740657">
    <property type="protein sequence ID" value="QHU06558.1"/>
    <property type="molecule type" value="Genomic_DNA"/>
</dbReference>